<evidence type="ECO:0000256" key="2">
    <source>
        <dbReference type="ARBA" id="ARBA00022692"/>
    </source>
</evidence>
<comment type="subcellular location">
    <subcellularLocation>
        <location evidence="1">Membrane</location>
        <topology evidence="1">Multi-pass membrane protein</topology>
    </subcellularLocation>
</comment>
<feature type="transmembrane region" description="Helical" evidence="5">
    <location>
        <begin position="167"/>
        <end position="186"/>
    </location>
</feature>
<dbReference type="EMBL" id="VEWK01000035">
    <property type="protein sequence ID" value="TNV08621.1"/>
    <property type="molecule type" value="Genomic_DNA"/>
</dbReference>
<evidence type="ECO:0000256" key="4">
    <source>
        <dbReference type="ARBA" id="ARBA00023136"/>
    </source>
</evidence>
<dbReference type="GO" id="GO:0022857">
    <property type="term" value="F:transmembrane transporter activity"/>
    <property type="evidence" value="ECO:0007669"/>
    <property type="project" value="InterPro"/>
</dbReference>
<feature type="transmembrane region" description="Helical" evidence="5">
    <location>
        <begin position="35"/>
        <end position="54"/>
    </location>
</feature>
<feature type="transmembrane region" description="Helical" evidence="5">
    <location>
        <begin position="137"/>
        <end position="155"/>
    </location>
</feature>
<keyword evidence="4 5" id="KW-0472">Membrane</keyword>
<dbReference type="InterPro" id="IPR006726">
    <property type="entry name" value="PHBA_efflux_AaeB/fusaric-R"/>
</dbReference>
<feature type="transmembrane region" description="Helical" evidence="5">
    <location>
        <begin position="109"/>
        <end position="130"/>
    </location>
</feature>
<accession>A0A5C5CB72</accession>
<feature type="transmembrane region" description="Helical" evidence="5">
    <location>
        <begin position="85"/>
        <end position="103"/>
    </location>
</feature>
<feature type="transmembrane region" description="Helical" evidence="5">
    <location>
        <begin position="469"/>
        <end position="486"/>
    </location>
</feature>
<keyword evidence="2 5" id="KW-0812">Transmembrane</keyword>
<dbReference type="InterPro" id="IPR052430">
    <property type="entry name" value="IVT-Associated"/>
</dbReference>
<feature type="transmembrane region" description="Helical" evidence="5">
    <location>
        <begin position="441"/>
        <end position="463"/>
    </location>
</feature>
<feature type="transmembrane region" description="Helical" evidence="5">
    <location>
        <begin position="394"/>
        <end position="411"/>
    </location>
</feature>
<dbReference type="AlphaFoldDB" id="A0A5C5CB72"/>
<protein>
    <submittedName>
        <fullName evidence="6">FUSC family protein</fullName>
    </submittedName>
</protein>
<proteinExistence type="predicted"/>
<dbReference type="Pfam" id="PF04632">
    <property type="entry name" value="FUSC"/>
    <property type="match status" value="1"/>
</dbReference>
<evidence type="ECO:0000256" key="1">
    <source>
        <dbReference type="ARBA" id="ARBA00004141"/>
    </source>
</evidence>
<keyword evidence="3 5" id="KW-1133">Transmembrane helix</keyword>
<reference evidence="6 7" key="1">
    <citation type="journal article" date="2011" name="Int. J. Syst. Evol. Microbiol.">
        <title>Ochrobactrum pecoris sp. nov., isolated from farm animals.</title>
        <authorList>
            <person name="Kampfer P."/>
            <person name="Huber B."/>
            <person name="Busse H.J."/>
            <person name="Scholz H.C."/>
            <person name="Tomaso H."/>
            <person name="Hotzel H."/>
            <person name="Melzer F."/>
        </authorList>
    </citation>
    <scope>NUCLEOTIDE SEQUENCE [LARGE SCALE GENOMIC DNA]</scope>
    <source>
        <strain evidence="6 7">08RB2639</strain>
    </source>
</reference>
<dbReference type="PANTHER" id="PTHR47804:SF3">
    <property type="entry name" value="PROTEIN BRE4"/>
    <property type="match status" value="1"/>
</dbReference>
<dbReference type="Proteomes" id="UP000313390">
    <property type="component" value="Unassembled WGS sequence"/>
</dbReference>
<name>A0A5C5CB72_9HYPH</name>
<evidence type="ECO:0000256" key="5">
    <source>
        <dbReference type="SAM" id="Phobius"/>
    </source>
</evidence>
<dbReference type="PANTHER" id="PTHR47804">
    <property type="entry name" value="60S RIBOSOMAL PROTEIN L19"/>
    <property type="match status" value="1"/>
</dbReference>
<dbReference type="OrthoDB" id="9807111at2"/>
<comment type="caution">
    <text evidence="6">The sequence shown here is derived from an EMBL/GenBank/DDBJ whole genome shotgun (WGS) entry which is preliminary data.</text>
</comment>
<evidence type="ECO:0000313" key="7">
    <source>
        <dbReference type="Proteomes" id="UP000313390"/>
    </source>
</evidence>
<evidence type="ECO:0000256" key="3">
    <source>
        <dbReference type="ARBA" id="ARBA00022989"/>
    </source>
</evidence>
<sequence>MNAVPHSFNRILTVGSTMRQVVLAFLRSPSMKADATALFFSIKSFIAAMLAYYISLRIGLSKPSWAIVTVYIVSQPSAGASLSRGVYRLFGTIMGAMATVLIVPNFVNDPIMCSIVLACWIGLCLYFSLLDRTPRSYAFVLAGYTASLISFPSVLDPGTIFDTASMRVQEISVGILCAVLMHRFILPRHMSGQFTGKLNATLHDARQLAAQAIGGVSGIEILRESKLLAVDLLVLQGLVAHLPYDPASIMPQRKKLQLLHDRLARLLPLSADISDRLHYLNSEDVNLPHDLAVLLHEIAAWIQTSDTRKQDDPAAGFIDRALSFKHRTREEAISLDSRIAANLSGHLAELVGLLSDCNALEHNLMAVRSLSAMHWPRPVTGYVYHRDRWMAGRAALGAITGILIGCAFWIWSAWPEGGMAVSILGVCCTLFGNFDAPAPFVIKYMGGLVYGVAISLVYSFGVLPRVTDFNTLVAVLAPAFLLAGSLQARPPTTFMALGITLTIPILAGLNPAYSSDFAQSLNVVVALFAATGFGVVSMTLFQTVPVDTSIKRLLQISRRDVRRRALGRGHQTKGTNPLNWTSLMIDRTALLLPRFRASQNSYTQVLDDTLHHLRIGYAVEQIGRARKQFHDDRGAEINDLLSAIARYFDSGHRSDMAEENDLKHRIGMLMATNADECPDENQSLLLDLLIDLRFALGIGCTTKAARL</sequence>
<gene>
    <name evidence="6" type="ORF">FIB18_24305</name>
</gene>
<organism evidence="6 7">
    <name type="scientific">Brucella pecoris</name>
    <dbReference type="NCBI Taxonomy" id="867683"/>
    <lineage>
        <taxon>Bacteria</taxon>
        <taxon>Pseudomonadati</taxon>
        <taxon>Pseudomonadota</taxon>
        <taxon>Alphaproteobacteria</taxon>
        <taxon>Hyphomicrobiales</taxon>
        <taxon>Brucellaceae</taxon>
        <taxon>Brucella/Ochrobactrum group</taxon>
        <taxon>Brucella</taxon>
    </lineage>
</organism>
<feature type="transmembrane region" description="Helical" evidence="5">
    <location>
        <begin position="519"/>
        <end position="541"/>
    </location>
</feature>
<feature type="transmembrane region" description="Helical" evidence="5">
    <location>
        <begin position="493"/>
        <end position="513"/>
    </location>
</feature>
<dbReference type="GO" id="GO:0005886">
    <property type="term" value="C:plasma membrane"/>
    <property type="evidence" value="ECO:0007669"/>
    <property type="project" value="InterPro"/>
</dbReference>
<evidence type="ECO:0000313" key="6">
    <source>
        <dbReference type="EMBL" id="TNV08621.1"/>
    </source>
</evidence>